<keyword evidence="1" id="KW-0479">Metal-binding</keyword>
<dbReference type="Gene3D" id="3.90.180.10">
    <property type="entry name" value="Medium-chain alcohol dehydrogenases, catalytic domain"/>
    <property type="match status" value="1"/>
</dbReference>
<keyword evidence="3" id="KW-0560">Oxidoreductase</keyword>
<dbReference type="PANTHER" id="PTHR43880:SF12">
    <property type="entry name" value="ALCOHOL DEHYDROGENASE CLASS-3"/>
    <property type="match status" value="1"/>
</dbReference>
<reference evidence="6" key="1">
    <citation type="submission" date="2018-05" db="EMBL/GenBank/DDBJ databases">
        <authorList>
            <person name="Lanie J.A."/>
            <person name="Ng W.-L."/>
            <person name="Kazmierczak K.M."/>
            <person name="Andrzejewski T.M."/>
            <person name="Davidsen T.M."/>
            <person name="Wayne K.J."/>
            <person name="Tettelin H."/>
            <person name="Glass J.I."/>
            <person name="Rusch D."/>
            <person name="Podicherti R."/>
            <person name="Tsui H.-C.T."/>
            <person name="Winkler M.E."/>
        </authorList>
    </citation>
    <scope>NUCLEOTIDE SEQUENCE</scope>
</reference>
<proteinExistence type="predicted"/>
<name>A0A382MN93_9ZZZZ</name>
<evidence type="ECO:0000256" key="4">
    <source>
        <dbReference type="ARBA" id="ARBA00023027"/>
    </source>
</evidence>
<feature type="non-terminal residue" evidence="6">
    <location>
        <position position="192"/>
    </location>
</feature>
<evidence type="ECO:0000256" key="3">
    <source>
        <dbReference type="ARBA" id="ARBA00023002"/>
    </source>
</evidence>
<evidence type="ECO:0000256" key="2">
    <source>
        <dbReference type="ARBA" id="ARBA00022833"/>
    </source>
</evidence>
<keyword evidence="4" id="KW-0520">NAD</keyword>
<dbReference type="AlphaFoldDB" id="A0A382MN93"/>
<organism evidence="6">
    <name type="scientific">marine metagenome</name>
    <dbReference type="NCBI Taxonomy" id="408172"/>
    <lineage>
        <taxon>unclassified sequences</taxon>
        <taxon>metagenomes</taxon>
        <taxon>ecological metagenomes</taxon>
    </lineage>
</organism>
<dbReference type="SUPFAM" id="SSF50129">
    <property type="entry name" value="GroES-like"/>
    <property type="match status" value="1"/>
</dbReference>
<evidence type="ECO:0000259" key="5">
    <source>
        <dbReference type="Pfam" id="PF08240"/>
    </source>
</evidence>
<dbReference type="GO" id="GO:0046294">
    <property type="term" value="P:formaldehyde catabolic process"/>
    <property type="evidence" value="ECO:0007669"/>
    <property type="project" value="TreeGrafter"/>
</dbReference>
<evidence type="ECO:0000313" key="6">
    <source>
        <dbReference type="EMBL" id="SVC48892.1"/>
    </source>
</evidence>
<evidence type="ECO:0000256" key="1">
    <source>
        <dbReference type="ARBA" id="ARBA00022723"/>
    </source>
</evidence>
<dbReference type="GO" id="GO:0051903">
    <property type="term" value="F:S-(hydroxymethyl)glutathione dehydrogenase [NAD(P)+] activity"/>
    <property type="evidence" value="ECO:0007669"/>
    <property type="project" value="TreeGrafter"/>
</dbReference>
<dbReference type="PROSITE" id="PS00059">
    <property type="entry name" value="ADH_ZINC"/>
    <property type="match status" value="1"/>
</dbReference>
<dbReference type="Gene3D" id="3.40.50.720">
    <property type="entry name" value="NAD(P)-binding Rossmann-like Domain"/>
    <property type="match status" value="1"/>
</dbReference>
<dbReference type="InterPro" id="IPR011032">
    <property type="entry name" value="GroES-like_sf"/>
</dbReference>
<dbReference type="PANTHER" id="PTHR43880">
    <property type="entry name" value="ALCOHOL DEHYDROGENASE"/>
    <property type="match status" value="1"/>
</dbReference>
<dbReference type="GO" id="GO:0005829">
    <property type="term" value="C:cytosol"/>
    <property type="evidence" value="ECO:0007669"/>
    <property type="project" value="TreeGrafter"/>
</dbReference>
<keyword evidence="2" id="KW-0862">Zinc</keyword>
<accession>A0A382MN93</accession>
<dbReference type="GO" id="GO:0008270">
    <property type="term" value="F:zinc ion binding"/>
    <property type="evidence" value="ECO:0007669"/>
    <property type="project" value="InterPro"/>
</dbReference>
<protein>
    <recommendedName>
        <fullName evidence="5">Alcohol dehydrogenase-like N-terminal domain-containing protein</fullName>
    </recommendedName>
</protein>
<dbReference type="InterPro" id="IPR013154">
    <property type="entry name" value="ADH-like_N"/>
</dbReference>
<dbReference type="InterPro" id="IPR002328">
    <property type="entry name" value="ADH_Zn_CS"/>
</dbReference>
<dbReference type="Pfam" id="PF08240">
    <property type="entry name" value="ADH_N"/>
    <property type="match status" value="1"/>
</dbReference>
<gene>
    <name evidence="6" type="ORF">METZ01_LOCUS301746</name>
</gene>
<feature type="domain" description="Alcohol dehydrogenase-like N-terminal" evidence="5">
    <location>
        <begin position="26"/>
        <end position="151"/>
    </location>
</feature>
<sequence length="192" mass="20093">MKAALHTGIGKPLSLVNDVDLVGPNEGQVLIKTEYCGICHSDVSVLDSLELTPMILGHEAAGVVEEIGEGVTSVTKGDSVLMTPIGPCGDCEMCNLERHTLCERGQTFVFGTFPDGSTPFQRNESPVYQGLGVGGFAEYTVLEERNIVRVEKDIPLETICLIGCGVQTGVGSVLNTAKVAPGSTVLVMGLGG</sequence>
<dbReference type="EMBL" id="UINC01094010">
    <property type="protein sequence ID" value="SVC48892.1"/>
    <property type="molecule type" value="Genomic_DNA"/>
</dbReference>